<dbReference type="EMBL" id="MAYT01000028">
    <property type="protein sequence ID" value="OCA83974.1"/>
    <property type="molecule type" value="Genomic_DNA"/>
</dbReference>
<evidence type="ECO:0000256" key="6">
    <source>
        <dbReference type="SAM" id="Phobius"/>
    </source>
</evidence>
<keyword evidence="8" id="KW-1185">Reference proteome</keyword>
<evidence type="ECO:0000256" key="3">
    <source>
        <dbReference type="ARBA" id="ARBA00022692"/>
    </source>
</evidence>
<name>A0A1B9AJD9_9BACI</name>
<dbReference type="Pfam" id="PF04347">
    <property type="entry name" value="FliO"/>
    <property type="match status" value="1"/>
</dbReference>
<evidence type="ECO:0000256" key="4">
    <source>
        <dbReference type="ARBA" id="ARBA00022989"/>
    </source>
</evidence>
<sequence>MALFAGNVSVAQAEPFDNNVKDCLESPKKCGQETELPKTEKQGKQNQQIETGTAVGVTIWDFLKMIGALIFVLALIYFILRFVNQKSRSYQQTKLIQHLGGTPLGGNRSIQLVKVGERVLILGVGENIQLLQEIDDEEERSRFVDHYSNQMDQMLQPQDVMTKLISKWKGQETQKSEKKDPFKQVFENKLSEIKQSRKQAISKMNDREKKQDE</sequence>
<accession>A0A1B9AJD9</accession>
<dbReference type="GO" id="GO:0016020">
    <property type="term" value="C:membrane"/>
    <property type="evidence" value="ECO:0007669"/>
    <property type="project" value="InterPro"/>
</dbReference>
<dbReference type="InterPro" id="IPR022781">
    <property type="entry name" value="Flagellar_biosynth_FliO"/>
</dbReference>
<evidence type="ECO:0000256" key="5">
    <source>
        <dbReference type="ARBA" id="ARBA00023136"/>
    </source>
</evidence>
<keyword evidence="4 6" id="KW-1133">Transmembrane helix</keyword>
<reference evidence="8" key="1">
    <citation type="submission" date="2016-05" db="EMBL/GenBank/DDBJ databases">
        <authorList>
            <person name="Liu B."/>
            <person name="Wang J."/>
            <person name="Zhu Y."/>
            <person name="Liu G."/>
            <person name="Chen Q."/>
            <person name="Chen Z."/>
            <person name="Lan J."/>
            <person name="Che J."/>
            <person name="Ge C."/>
            <person name="Shi H."/>
            <person name="Pan Z."/>
            <person name="Liu X."/>
        </authorList>
    </citation>
    <scope>NUCLEOTIDE SEQUENCE [LARGE SCALE GENOMIC DNA]</scope>
    <source>
        <strain evidence="8">FJAT-27215</strain>
    </source>
</reference>
<evidence type="ECO:0000256" key="1">
    <source>
        <dbReference type="ARBA" id="ARBA00004236"/>
    </source>
</evidence>
<dbReference type="GO" id="GO:0044781">
    <property type="term" value="P:bacterial-type flagellum organization"/>
    <property type="evidence" value="ECO:0007669"/>
    <property type="project" value="InterPro"/>
</dbReference>
<gene>
    <name evidence="7" type="ORF">A8F95_12640</name>
</gene>
<evidence type="ECO:0008006" key="9">
    <source>
        <dbReference type="Google" id="ProtNLM"/>
    </source>
</evidence>
<proteinExistence type="predicted"/>
<keyword evidence="5 6" id="KW-0472">Membrane</keyword>
<evidence type="ECO:0000313" key="8">
    <source>
        <dbReference type="Proteomes" id="UP000092578"/>
    </source>
</evidence>
<protein>
    <recommendedName>
        <fullName evidence="9">Flagellar biosynthesis protein FliZ</fullName>
    </recommendedName>
</protein>
<keyword evidence="3 6" id="KW-0812">Transmembrane</keyword>
<comment type="subcellular location">
    <subcellularLocation>
        <location evidence="1">Cell membrane</location>
    </subcellularLocation>
</comment>
<dbReference type="Proteomes" id="UP000092578">
    <property type="component" value="Unassembled WGS sequence"/>
</dbReference>
<feature type="transmembrane region" description="Helical" evidence="6">
    <location>
        <begin position="62"/>
        <end position="80"/>
    </location>
</feature>
<dbReference type="AlphaFoldDB" id="A0A1B9AJD9"/>
<organism evidence="7 8">
    <name type="scientific">Pseudobacillus wudalianchiensis</name>
    <dbReference type="NCBI Taxonomy" id="1743143"/>
    <lineage>
        <taxon>Bacteria</taxon>
        <taxon>Bacillati</taxon>
        <taxon>Bacillota</taxon>
        <taxon>Bacilli</taxon>
        <taxon>Bacillales</taxon>
        <taxon>Bacillaceae</taxon>
        <taxon>Pseudobacillus</taxon>
    </lineage>
</organism>
<evidence type="ECO:0000256" key="2">
    <source>
        <dbReference type="ARBA" id="ARBA00022475"/>
    </source>
</evidence>
<comment type="caution">
    <text evidence="7">The sequence shown here is derived from an EMBL/GenBank/DDBJ whole genome shotgun (WGS) entry which is preliminary data.</text>
</comment>
<evidence type="ECO:0000313" key="7">
    <source>
        <dbReference type="EMBL" id="OCA83974.1"/>
    </source>
</evidence>
<keyword evidence="2" id="KW-1003">Cell membrane</keyword>